<dbReference type="RefSeq" id="WP_115993415.1">
    <property type="nucleotide sequence ID" value="NZ_QRDY01000007.1"/>
</dbReference>
<dbReference type="Pfam" id="PF04542">
    <property type="entry name" value="Sigma70_r2"/>
    <property type="match status" value="1"/>
</dbReference>
<dbReference type="Pfam" id="PF08281">
    <property type="entry name" value="Sigma70_r4_2"/>
    <property type="match status" value="1"/>
</dbReference>
<keyword evidence="5" id="KW-0804">Transcription</keyword>
<dbReference type="EMBL" id="QRDY01000007">
    <property type="protein sequence ID" value="RED59371.1"/>
    <property type="molecule type" value="Genomic_DNA"/>
</dbReference>
<accession>A0A3D9ICG3</accession>
<keyword evidence="2" id="KW-0805">Transcription regulation</keyword>
<feature type="domain" description="RNA polymerase sigma factor 70 region 4 type 2" evidence="7">
    <location>
        <begin position="88"/>
        <end position="140"/>
    </location>
</feature>
<keyword evidence="3" id="KW-0731">Sigma factor</keyword>
<comment type="caution">
    <text evidence="8">The sequence shown here is derived from an EMBL/GenBank/DDBJ whole genome shotgun (WGS) entry which is preliminary data.</text>
</comment>
<evidence type="ECO:0000259" key="6">
    <source>
        <dbReference type="Pfam" id="PF04542"/>
    </source>
</evidence>
<sequence>MNWKPIIYQYCMRITGNRWDAEDLTQETLLKLVEAIRNNPEMRITRAFLYRVAKNAWIDIQRKQKIRTVPFNQNDEETAPDPLLSSRELLEQLAERLPPKMAVILLLMAVFDFTAKETAEYVRMKEDTIRVTLGRARLKLKLMSHLTPADEPFIVMNKDGSSPKDFDALVDAFRRRDPGAIYHAYIGLAKVDVHLTQLLTVDAQLHFTFRDPDGNLFRIVSN</sequence>
<comment type="similarity">
    <text evidence="1">Belongs to the sigma-70 factor family. ECF subfamily.</text>
</comment>
<evidence type="ECO:0000256" key="2">
    <source>
        <dbReference type="ARBA" id="ARBA00023015"/>
    </source>
</evidence>
<feature type="domain" description="RNA polymerase sigma-70 region 2" evidence="6">
    <location>
        <begin position="4"/>
        <end position="65"/>
    </location>
</feature>
<gene>
    <name evidence="8" type="ORF">DFP95_107210</name>
</gene>
<evidence type="ECO:0000313" key="8">
    <source>
        <dbReference type="EMBL" id="RED59371.1"/>
    </source>
</evidence>
<evidence type="ECO:0000256" key="4">
    <source>
        <dbReference type="ARBA" id="ARBA00023125"/>
    </source>
</evidence>
<dbReference type="Gene3D" id="1.10.1740.10">
    <property type="match status" value="1"/>
</dbReference>
<dbReference type="InterPro" id="IPR013324">
    <property type="entry name" value="RNA_pol_sigma_r3/r4-like"/>
</dbReference>
<dbReference type="SUPFAM" id="SSF88659">
    <property type="entry name" value="Sigma3 and sigma4 domains of RNA polymerase sigma factors"/>
    <property type="match status" value="1"/>
</dbReference>
<dbReference type="NCBIfam" id="TIGR02937">
    <property type="entry name" value="sigma70-ECF"/>
    <property type="match status" value="1"/>
</dbReference>
<dbReference type="Gene3D" id="1.10.10.10">
    <property type="entry name" value="Winged helix-like DNA-binding domain superfamily/Winged helix DNA-binding domain"/>
    <property type="match status" value="1"/>
</dbReference>
<reference evidence="8 9" key="1">
    <citation type="submission" date="2018-07" db="EMBL/GenBank/DDBJ databases">
        <title>Genomic Encyclopedia of Type Strains, Phase III (KMG-III): the genomes of soil and plant-associated and newly described type strains.</title>
        <authorList>
            <person name="Whitman W."/>
        </authorList>
    </citation>
    <scope>NUCLEOTIDE SEQUENCE [LARGE SCALE GENOMIC DNA]</scope>
    <source>
        <strain evidence="8 9">CECT 8236</strain>
    </source>
</reference>
<dbReference type="GO" id="GO:0016987">
    <property type="term" value="F:sigma factor activity"/>
    <property type="evidence" value="ECO:0007669"/>
    <property type="project" value="UniProtKB-KW"/>
</dbReference>
<dbReference type="InterPro" id="IPR039425">
    <property type="entry name" value="RNA_pol_sigma-70-like"/>
</dbReference>
<evidence type="ECO:0000259" key="7">
    <source>
        <dbReference type="Pfam" id="PF08281"/>
    </source>
</evidence>
<dbReference type="GO" id="GO:0006352">
    <property type="term" value="P:DNA-templated transcription initiation"/>
    <property type="evidence" value="ECO:0007669"/>
    <property type="project" value="InterPro"/>
</dbReference>
<evidence type="ECO:0000256" key="3">
    <source>
        <dbReference type="ARBA" id="ARBA00023082"/>
    </source>
</evidence>
<proteinExistence type="inferred from homology"/>
<keyword evidence="9" id="KW-1185">Reference proteome</keyword>
<keyword evidence="4" id="KW-0238">DNA-binding</keyword>
<dbReference type="OrthoDB" id="2381154at2"/>
<dbReference type="InterPro" id="IPR007627">
    <property type="entry name" value="RNA_pol_sigma70_r2"/>
</dbReference>
<dbReference type="Proteomes" id="UP000256869">
    <property type="component" value="Unassembled WGS sequence"/>
</dbReference>
<evidence type="ECO:0000256" key="5">
    <source>
        <dbReference type="ARBA" id="ARBA00023163"/>
    </source>
</evidence>
<protein>
    <submittedName>
        <fullName evidence="8">RNA polymerase sigma-70 factor (ECF subfamily)</fullName>
    </submittedName>
</protein>
<dbReference type="GO" id="GO:0003677">
    <property type="term" value="F:DNA binding"/>
    <property type="evidence" value="ECO:0007669"/>
    <property type="project" value="UniProtKB-KW"/>
</dbReference>
<dbReference type="SUPFAM" id="SSF88946">
    <property type="entry name" value="Sigma2 domain of RNA polymerase sigma factors"/>
    <property type="match status" value="1"/>
</dbReference>
<evidence type="ECO:0000256" key="1">
    <source>
        <dbReference type="ARBA" id="ARBA00010641"/>
    </source>
</evidence>
<name>A0A3D9ICG3_9BACL</name>
<organism evidence="8 9">
    <name type="scientific">Cohnella lupini</name>
    <dbReference type="NCBI Taxonomy" id="1294267"/>
    <lineage>
        <taxon>Bacteria</taxon>
        <taxon>Bacillati</taxon>
        <taxon>Bacillota</taxon>
        <taxon>Bacilli</taxon>
        <taxon>Bacillales</taxon>
        <taxon>Paenibacillaceae</taxon>
        <taxon>Cohnella</taxon>
    </lineage>
</organism>
<dbReference type="PANTHER" id="PTHR43133:SF8">
    <property type="entry name" value="RNA POLYMERASE SIGMA FACTOR HI_1459-RELATED"/>
    <property type="match status" value="1"/>
</dbReference>
<dbReference type="InterPro" id="IPR014284">
    <property type="entry name" value="RNA_pol_sigma-70_dom"/>
</dbReference>
<dbReference type="InterPro" id="IPR036388">
    <property type="entry name" value="WH-like_DNA-bd_sf"/>
</dbReference>
<dbReference type="InterPro" id="IPR013249">
    <property type="entry name" value="RNA_pol_sigma70_r4_t2"/>
</dbReference>
<dbReference type="InterPro" id="IPR013325">
    <property type="entry name" value="RNA_pol_sigma_r2"/>
</dbReference>
<dbReference type="AlphaFoldDB" id="A0A3D9ICG3"/>
<evidence type="ECO:0000313" key="9">
    <source>
        <dbReference type="Proteomes" id="UP000256869"/>
    </source>
</evidence>
<dbReference type="PANTHER" id="PTHR43133">
    <property type="entry name" value="RNA POLYMERASE ECF-TYPE SIGMA FACTO"/>
    <property type="match status" value="1"/>
</dbReference>